<dbReference type="Gene3D" id="2.60.40.10">
    <property type="entry name" value="Immunoglobulins"/>
    <property type="match status" value="1"/>
</dbReference>
<comment type="caution">
    <text evidence="2">The sequence shown here is derived from an EMBL/GenBank/DDBJ whole genome shotgun (WGS) entry which is preliminary data.</text>
</comment>
<accession>A0A0F9URI1</accession>
<dbReference type="InterPro" id="IPR040853">
    <property type="entry name" value="RapA2_cadherin-like"/>
</dbReference>
<protein>
    <recommendedName>
        <fullName evidence="1">RapA2 cadherin-like domain-containing protein</fullName>
    </recommendedName>
</protein>
<dbReference type="Pfam" id="PF17803">
    <property type="entry name" value="Cadherin_4"/>
    <property type="match status" value="2"/>
</dbReference>
<dbReference type="EMBL" id="LAZR01000853">
    <property type="protein sequence ID" value="KKN56218.1"/>
    <property type="molecule type" value="Genomic_DNA"/>
</dbReference>
<gene>
    <name evidence="2" type="ORF">LCGC14_0574680</name>
</gene>
<evidence type="ECO:0000259" key="1">
    <source>
        <dbReference type="Pfam" id="PF17803"/>
    </source>
</evidence>
<feature type="domain" description="RapA2 cadherin-like" evidence="1">
    <location>
        <begin position="1"/>
        <end position="91"/>
    </location>
</feature>
<feature type="domain" description="RapA2 cadherin-like" evidence="1">
    <location>
        <begin position="127"/>
        <end position="191"/>
    </location>
</feature>
<sequence length="360" mass="36232">TLTILGRNDGPIASLDTNTGDAVTEAGANPLNSPFAGDDTATGNVLINDTDVDTSDILNVASVNGLSGNVGLSVQGTYGSVLIGSDGSYTYTLNNADPDTNALAQDGAAGDVFTYEVSDGNGVTDTASLTINITGTNDLPTLSPGILAATEDGPVATLDLAPLAADVDSNDDGTTMTYAIPGAPAEGSAVFVGTVLHFNLGTDFQDLAINETRDAIANTSAMDFNGAVTSSFVTVTVTGTNDAPTVALALTETTSEDDASFTIGMLTGAADVDTGETATLGVQNVIGLQAGVTVSGTTITVDPADAAFQYLGVGDSEATPEQITRRLFRAGAETVEPRMDGKVGSAAMQVSSITISNVPR</sequence>
<organism evidence="2">
    <name type="scientific">marine sediment metagenome</name>
    <dbReference type="NCBI Taxonomy" id="412755"/>
    <lineage>
        <taxon>unclassified sequences</taxon>
        <taxon>metagenomes</taxon>
        <taxon>ecological metagenomes</taxon>
    </lineage>
</organism>
<dbReference type="AlphaFoldDB" id="A0A0F9URI1"/>
<dbReference type="NCBIfam" id="TIGR01965">
    <property type="entry name" value="VCBS_repeat"/>
    <property type="match status" value="2"/>
</dbReference>
<reference evidence="2" key="1">
    <citation type="journal article" date="2015" name="Nature">
        <title>Complex archaea that bridge the gap between prokaryotes and eukaryotes.</title>
        <authorList>
            <person name="Spang A."/>
            <person name="Saw J.H."/>
            <person name="Jorgensen S.L."/>
            <person name="Zaremba-Niedzwiedzka K."/>
            <person name="Martijn J."/>
            <person name="Lind A.E."/>
            <person name="van Eijk R."/>
            <person name="Schleper C."/>
            <person name="Guy L."/>
            <person name="Ettema T.J."/>
        </authorList>
    </citation>
    <scope>NUCLEOTIDE SEQUENCE</scope>
</reference>
<feature type="non-terminal residue" evidence="2">
    <location>
        <position position="1"/>
    </location>
</feature>
<dbReference type="InterPro" id="IPR010221">
    <property type="entry name" value="VCBS_dom"/>
</dbReference>
<name>A0A0F9URI1_9ZZZZ</name>
<dbReference type="InterPro" id="IPR013783">
    <property type="entry name" value="Ig-like_fold"/>
</dbReference>
<proteinExistence type="predicted"/>
<evidence type="ECO:0000313" key="2">
    <source>
        <dbReference type="EMBL" id="KKN56218.1"/>
    </source>
</evidence>